<name>A0A8J5IEX2_9STRA</name>
<evidence type="ECO:0000313" key="2">
    <source>
        <dbReference type="Proteomes" id="UP000709295"/>
    </source>
</evidence>
<dbReference type="AlphaFoldDB" id="A0A8J5IEX2"/>
<protein>
    <submittedName>
        <fullName evidence="1">Uncharacterized protein</fullName>
    </submittedName>
</protein>
<gene>
    <name evidence="1" type="ORF">JG688_00015943</name>
</gene>
<organism evidence="1 2">
    <name type="scientific">Phytophthora aleatoria</name>
    <dbReference type="NCBI Taxonomy" id="2496075"/>
    <lineage>
        <taxon>Eukaryota</taxon>
        <taxon>Sar</taxon>
        <taxon>Stramenopiles</taxon>
        <taxon>Oomycota</taxon>
        <taxon>Peronosporomycetes</taxon>
        <taxon>Peronosporales</taxon>
        <taxon>Peronosporaceae</taxon>
        <taxon>Phytophthora</taxon>
    </lineage>
</organism>
<proteinExistence type="predicted"/>
<dbReference type="Proteomes" id="UP000709295">
    <property type="component" value="Unassembled WGS sequence"/>
</dbReference>
<keyword evidence="2" id="KW-1185">Reference proteome</keyword>
<evidence type="ECO:0000313" key="1">
    <source>
        <dbReference type="EMBL" id="KAG6946631.1"/>
    </source>
</evidence>
<reference evidence="1" key="1">
    <citation type="submission" date="2021-01" db="EMBL/GenBank/DDBJ databases">
        <title>Phytophthora aleatoria, a newly-described species from Pinus radiata is distinct from Phytophthora cactorum isolates based on comparative genomics.</title>
        <authorList>
            <person name="Mcdougal R."/>
            <person name="Panda P."/>
            <person name="Williams N."/>
            <person name="Studholme D.J."/>
        </authorList>
    </citation>
    <scope>NUCLEOTIDE SEQUENCE</scope>
    <source>
        <strain evidence="1">NZFS 4037</strain>
    </source>
</reference>
<sequence length="115" mass="12759">MTVIEDAAGRSPTFDTTIHPPTRAAAKAATSMVGKERVVAYATDNPTICRVRQLPREEQEVDMQGRDELCTVIDGPFRESSDTSESDERELSIDPALVVREQRPRAAKLYNNVVI</sequence>
<accession>A0A8J5IEX2</accession>
<comment type="caution">
    <text evidence="1">The sequence shown here is derived from an EMBL/GenBank/DDBJ whole genome shotgun (WGS) entry which is preliminary data.</text>
</comment>
<dbReference type="EMBL" id="JAENGY010001847">
    <property type="protein sequence ID" value="KAG6946631.1"/>
    <property type="molecule type" value="Genomic_DNA"/>
</dbReference>